<protein>
    <recommendedName>
        <fullName evidence="5">Cysteine-rich transmembrane domain-containing protein</fullName>
    </recommendedName>
</protein>
<dbReference type="Proteomes" id="UP000230069">
    <property type="component" value="Unassembled WGS sequence"/>
</dbReference>
<feature type="compositionally biased region" description="Basic and acidic residues" evidence="4">
    <location>
        <begin position="1"/>
        <end position="15"/>
    </location>
</feature>
<dbReference type="GO" id="GO:0016020">
    <property type="term" value="C:membrane"/>
    <property type="evidence" value="ECO:0007669"/>
    <property type="project" value="UniProtKB-SubCell"/>
</dbReference>
<dbReference type="Pfam" id="PF12734">
    <property type="entry name" value="CYSTM"/>
    <property type="match status" value="1"/>
</dbReference>
<name>A0A2G5DXI3_AQUCA</name>
<comment type="similarity">
    <text evidence="2">Belongs to the CYSTM1 family.</text>
</comment>
<evidence type="ECO:0000256" key="3">
    <source>
        <dbReference type="ARBA" id="ARBA00023136"/>
    </source>
</evidence>
<gene>
    <name evidence="6" type="ORF">AQUCO_01400658v1</name>
</gene>
<comment type="subcellular location">
    <subcellularLocation>
        <location evidence="1">Membrane</location>
    </subcellularLocation>
</comment>
<sequence length="64" mass="7105">MPKSEAQGKEADKRHPPGYQTATAAEIPDMKSCCPRSKKKGDRGFIEGCIFALCCCWLCEECCF</sequence>
<reference evidence="6 7" key="1">
    <citation type="submission" date="2017-09" db="EMBL/GenBank/DDBJ databases">
        <title>WGS assembly of Aquilegia coerulea Goldsmith.</title>
        <authorList>
            <person name="Hodges S."/>
            <person name="Kramer E."/>
            <person name="Nordborg M."/>
            <person name="Tomkins J."/>
            <person name="Borevitz J."/>
            <person name="Derieg N."/>
            <person name="Yan J."/>
            <person name="Mihaltcheva S."/>
            <person name="Hayes R.D."/>
            <person name="Rokhsar D."/>
        </authorList>
    </citation>
    <scope>NUCLEOTIDE SEQUENCE [LARGE SCALE GENOMIC DNA]</scope>
    <source>
        <strain evidence="7">cv. Goldsmith</strain>
    </source>
</reference>
<evidence type="ECO:0000256" key="2">
    <source>
        <dbReference type="ARBA" id="ARBA00009444"/>
    </source>
</evidence>
<dbReference type="InParanoid" id="A0A2G5DXI3"/>
<dbReference type="OrthoDB" id="1743503at2759"/>
<keyword evidence="7" id="KW-1185">Reference proteome</keyword>
<dbReference type="AlphaFoldDB" id="A0A2G5DXI3"/>
<keyword evidence="3" id="KW-0472">Membrane</keyword>
<feature type="domain" description="Cysteine-rich transmembrane" evidence="5">
    <location>
        <begin position="18"/>
        <end position="63"/>
    </location>
</feature>
<proteinExistence type="inferred from homology"/>
<feature type="region of interest" description="Disordered" evidence="4">
    <location>
        <begin position="1"/>
        <end position="23"/>
    </location>
</feature>
<dbReference type="FunCoup" id="A0A2G5DXI3">
    <property type="interactions" value="10"/>
</dbReference>
<evidence type="ECO:0000259" key="5">
    <source>
        <dbReference type="Pfam" id="PF12734"/>
    </source>
</evidence>
<organism evidence="6 7">
    <name type="scientific">Aquilegia coerulea</name>
    <name type="common">Rocky mountain columbine</name>
    <dbReference type="NCBI Taxonomy" id="218851"/>
    <lineage>
        <taxon>Eukaryota</taxon>
        <taxon>Viridiplantae</taxon>
        <taxon>Streptophyta</taxon>
        <taxon>Embryophyta</taxon>
        <taxon>Tracheophyta</taxon>
        <taxon>Spermatophyta</taxon>
        <taxon>Magnoliopsida</taxon>
        <taxon>Ranunculales</taxon>
        <taxon>Ranunculaceae</taxon>
        <taxon>Thalictroideae</taxon>
        <taxon>Aquilegia</taxon>
    </lineage>
</organism>
<accession>A0A2G5DXI3</accession>
<evidence type="ECO:0000256" key="4">
    <source>
        <dbReference type="SAM" id="MobiDB-lite"/>
    </source>
</evidence>
<dbReference type="EMBL" id="KZ305031">
    <property type="protein sequence ID" value="PIA48222.1"/>
    <property type="molecule type" value="Genomic_DNA"/>
</dbReference>
<evidence type="ECO:0000313" key="6">
    <source>
        <dbReference type="EMBL" id="PIA48222.1"/>
    </source>
</evidence>
<evidence type="ECO:0000256" key="1">
    <source>
        <dbReference type="ARBA" id="ARBA00004370"/>
    </source>
</evidence>
<dbReference type="InterPro" id="IPR028144">
    <property type="entry name" value="CYSTM_dom"/>
</dbReference>
<evidence type="ECO:0000313" key="7">
    <source>
        <dbReference type="Proteomes" id="UP000230069"/>
    </source>
</evidence>